<dbReference type="GO" id="GO:0048364">
    <property type="term" value="P:root development"/>
    <property type="evidence" value="ECO:0007669"/>
    <property type="project" value="InterPro"/>
</dbReference>
<protein>
    <submittedName>
        <fullName evidence="2">Uncharacterized protein</fullName>
    </submittedName>
</protein>
<dbReference type="PANTHER" id="PTHR33070">
    <property type="entry name" value="OS06G0725500 PROTEIN"/>
    <property type="match status" value="1"/>
</dbReference>
<sequence>MASKLHVRSNSLPNGSHPCSSRVRDQLNNLKAFEATWTSESIVTSLSFLEDVYSCLDDLVNVASTQKVLDICGITRDTAMQIKENVQFLHSALRRRKVDSTIETSIAELQLVDATLNIL</sequence>
<dbReference type="Gramene" id="arahy.Tifrunner.gnm2.ann2.Ah07g143400.1">
    <property type="protein sequence ID" value="arahy.Tifrunner.gnm2.ann2.Ah07g143400.1-CDS"/>
    <property type="gene ID" value="arahy.Tifrunner.gnm2.ann2.Ah07g143400"/>
</dbReference>
<name>A0A445C7I2_ARAHY</name>
<evidence type="ECO:0000256" key="1">
    <source>
        <dbReference type="SAM" id="MobiDB-lite"/>
    </source>
</evidence>
<evidence type="ECO:0000313" key="2">
    <source>
        <dbReference type="EMBL" id="RYR46906.1"/>
    </source>
</evidence>
<dbReference type="InterPro" id="IPR004320">
    <property type="entry name" value="BPS1_pln"/>
</dbReference>
<dbReference type="Proteomes" id="UP000289738">
    <property type="component" value="Chromosome A07"/>
</dbReference>
<comment type="caution">
    <text evidence="2">The sequence shown here is derived from an EMBL/GenBank/DDBJ whole genome shotgun (WGS) entry which is preliminary data.</text>
</comment>
<reference evidence="2 3" key="1">
    <citation type="submission" date="2019-01" db="EMBL/GenBank/DDBJ databases">
        <title>Sequencing of cultivated peanut Arachis hypogaea provides insights into genome evolution and oil improvement.</title>
        <authorList>
            <person name="Chen X."/>
        </authorList>
    </citation>
    <scope>NUCLEOTIDE SEQUENCE [LARGE SCALE GENOMIC DNA]</scope>
    <source>
        <strain evidence="3">cv. Fuhuasheng</strain>
        <tissue evidence="2">Leaves</tissue>
    </source>
</reference>
<feature type="compositionally biased region" description="Polar residues" evidence="1">
    <location>
        <begin position="8"/>
        <end position="19"/>
    </location>
</feature>
<organism evidence="2 3">
    <name type="scientific">Arachis hypogaea</name>
    <name type="common">Peanut</name>
    <dbReference type="NCBI Taxonomy" id="3818"/>
    <lineage>
        <taxon>Eukaryota</taxon>
        <taxon>Viridiplantae</taxon>
        <taxon>Streptophyta</taxon>
        <taxon>Embryophyta</taxon>
        <taxon>Tracheophyta</taxon>
        <taxon>Spermatophyta</taxon>
        <taxon>Magnoliopsida</taxon>
        <taxon>eudicotyledons</taxon>
        <taxon>Gunneridae</taxon>
        <taxon>Pentapetalae</taxon>
        <taxon>rosids</taxon>
        <taxon>fabids</taxon>
        <taxon>Fabales</taxon>
        <taxon>Fabaceae</taxon>
        <taxon>Papilionoideae</taxon>
        <taxon>50 kb inversion clade</taxon>
        <taxon>dalbergioids sensu lato</taxon>
        <taxon>Dalbergieae</taxon>
        <taxon>Pterocarpus clade</taxon>
        <taxon>Arachis</taxon>
    </lineage>
</organism>
<dbReference type="PANTHER" id="PTHR33070:SF109">
    <property type="entry name" value="DOMAIN PROTEIN, PUTATIVE (DUF241)-RELATED"/>
    <property type="match status" value="1"/>
</dbReference>
<keyword evidence="3" id="KW-1185">Reference proteome</keyword>
<dbReference type="AlphaFoldDB" id="A0A445C7I2"/>
<proteinExistence type="predicted"/>
<evidence type="ECO:0000313" key="3">
    <source>
        <dbReference type="Proteomes" id="UP000289738"/>
    </source>
</evidence>
<gene>
    <name evidence="2" type="ORF">Ahy_A07g032770</name>
</gene>
<feature type="region of interest" description="Disordered" evidence="1">
    <location>
        <begin position="1"/>
        <end position="20"/>
    </location>
</feature>
<dbReference type="GO" id="GO:0048367">
    <property type="term" value="P:shoot system development"/>
    <property type="evidence" value="ECO:0007669"/>
    <property type="project" value="InterPro"/>
</dbReference>
<dbReference type="EMBL" id="SDMP01000007">
    <property type="protein sequence ID" value="RYR46906.1"/>
    <property type="molecule type" value="Genomic_DNA"/>
</dbReference>
<accession>A0A445C7I2</accession>
<dbReference type="Pfam" id="PF03087">
    <property type="entry name" value="BPS1"/>
    <property type="match status" value="1"/>
</dbReference>